<evidence type="ECO:0000256" key="4">
    <source>
        <dbReference type="ARBA" id="ARBA00022989"/>
    </source>
</evidence>
<evidence type="ECO:0000256" key="3">
    <source>
        <dbReference type="ARBA" id="ARBA00022692"/>
    </source>
</evidence>
<feature type="transmembrane region" description="Helical" evidence="10">
    <location>
        <begin position="131"/>
        <end position="151"/>
    </location>
</feature>
<feature type="domain" description="G-protein coupled receptors family 1 profile" evidence="11">
    <location>
        <begin position="27"/>
        <end position="265"/>
    </location>
</feature>
<dbReference type="RefSeq" id="XP_031564291.1">
    <property type="nucleotide sequence ID" value="XM_031708431.1"/>
</dbReference>
<feature type="transmembrane region" description="Helical" evidence="10">
    <location>
        <begin position="91"/>
        <end position="110"/>
    </location>
</feature>
<dbReference type="PROSITE" id="PS50262">
    <property type="entry name" value="G_PROTEIN_RECEP_F1_2"/>
    <property type="match status" value="1"/>
</dbReference>
<keyword evidence="12" id="KW-1185">Reference proteome</keyword>
<evidence type="ECO:0000256" key="1">
    <source>
        <dbReference type="ARBA" id="ARBA00004651"/>
    </source>
</evidence>
<dbReference type="InterPro" id="IPR017452">
    <property type="entry name" value="GPCR_Rhodpsn_7TM"/>
</dbReference>
<keyword evidence="6 10" id="KW-0472">Membrane</keyword>
<keyword evidence="8" id="KW-0325">Glycoprotein</keyword>
<dbReference type="GeneID" id="116299712"/>
<evidence type="ECO:0000256" key="10">
    <source>
        <dbReference type="SAM" id="Phobius"/>
    </source>
</evidence>
<feature type="transmembrane region" description="Helical" evidence="10">
    <location>
        <begin position="12"/>
        <end position="36"/>
    </location>
</feature>
<feature type="transmembrane region" description="Helical" evidence="10">
    <location>
        <begin position="209"/>
        <end position="230"/>
    </location>
</feature>
<name>A0A6P8IAQ7_ACTTE</name>
<reference evidence="13" key="1">
    <citation type="submission" date="2025-08" db="UniProtKB">
        <authorList>
            <consortium name="RefSeq"/>
        </authorList>
    </citation>
    <scope>IDENTIFICATION</scope>
    <source>
        <tissue evidence="13">Tentacle</tissue>
    </source>
</reference>
<evidence type="ECO:0000259" key="11">
    <source>
        <dbReference type="PROSITE" id="PS50262"/>
    </source>
</evidence>
<keyword evidence="7" id="KW-0675">Receptor</keyword>
<proteinExistence type="predicted"/>
<evidence type="ECO:0000256" key="2">
    <source>
        <dbReference type="ARBA" id="ARBA00022475"/>
    </source>
</evidence>
<accession>A0A6P8IAQ7</accession>
<evidence type="ECO:0000256" key="6">
    <source>
        <dbReference type="ARBA" id="ARBA00023136"/>
    </source>
</evidence>
<dbReference type="PRINTS" id="PR00237">
    <property type="entry name" value="GPCRRHODOPSN"/>
</dbReference>
<dbReference type="GO" id="GO:0005886">
    <property type="term" value="C:plasma membrane"/>
    <property type="evidence" value="ECO:0007669"/>
    <property type="project" value="UniProtKB-SubCell"/>
</dbReference>
<keyword evidence="3 10" id="KW-0812">Transmembrane</keyword>
<feature type="transmembrane region" description="Helical" evidence="10">
    <location>
        <begin position="242"/>
        <end position="267"/>
    </location>
</feature>
<evidence type="ECO:0000313" key="13">
    <source>
        <dbReference type="RefSeq" id="XP_031564291.1"/>
    </source>
</evidence>
<dbReference type="KEGG" id="aten:116299712"/>
<sequence>MKGKISKTEQVSWTVVFTFEAFFIVLCNFLALCVFAKRKFLLCRSCYLLINLTVADLLVGISAVFSGYEIISLERSEIKSFMTCENKLFDAFATLFLLFTVASLMSLVLIAIERACSIFMPFRHRVAKTRYYNAGIAFIWLISGIPSVSLLPQCESLPINNKLVTLSLLLILVIPSFVILVSSYVAIYIKLRFFPVFQHNNSTQRQIKLCRTLCIATVTSIIAVLPHNIVLTTLELCTSCTLSVNAVLTTKAFIFGNSFINLAIYALKIPEFWNELKKILCNCFNKGERRQSRVVPGMIPLDTLDTGHP</sequence>
<protein>
    <submittedName>
        <fullName evidence="13">Pinopsin-like</fullName>
    </submittedName>
</protein>
<evidence type="ECO:0000256" key="9">
    <source>
        <dbReference type="ARBA" id="ARBA00023224"/>
    </source>
</evidence>
<evidence type="ECO:0000313" key="12">
    <source>
        <dbReference type="Proteomes" id="UP000515163"/>
    </source>
</evidence>
<dbReference type="CDD" id="cd00637">
    <property type="entry name" value="7tm_classA_rhodopsin-like"/>
    <property type="match status" value="1"/>
</dbReference>
<feature type="transmembrane region" description="Helical" evidence="10">
    <location>
        <begin position="163"/>
        <end position="189"/>
    </location>
</feature>
<feature type="transmembrane region" description="Helical" evidence="10">
    <location>
        <begin position="48"/>
        <end position="71"/>
    </location>
</feature>
<keyword evidence="5" id="KW-0297">G-protein coupled receptor</keyword>
<organism evidence="12 13">
    <name type="scientific">Actinia tenebrosa</name>
    <name type="common">Australian red waratah sea anemone</name>
    <dbReference type="NCBI Taxonomy" id="6105"/>
    <lineage>
        <taxon>Eukaryota</taxon>
        <taxon>Metazoa</taxon>
        <taxon>Cnidaria</taxon>
        <taxon>Anthozoa</taxon>
        <taxon>Hexacorallia</taxon>
        <taxon>Actiniaria</taxon>
        <taxon>Actiniidae</taxon>
        <taxon>Actinia</taxon>
    </lineage>
</organism>
<dbReference type="GO" id="GO:0004930">
    <property type="term" value="F:G protein-coupled receptor activity"/>
    <property type="evidence" value="ECO:0007669"/>
    <property type="project" value="UniProtKB-KW"/>
</dbReference>
<evidence type="ECO:0000256" key="7">
    <source>
        <dbReference type="ARBA" id="ARBA00023170"/>
    </source>
</evidence>
<dbReference type="Proteomes" id="UP000515163">
    <property type="component" value="Unplaced"/>
</dbReference>
<dbReference type="Gene3D" id="1.20.1070.10">
    <property type="entry name" value="Rhodopsin 7-helix transmembrane proteins"/>
    <property type="match status" value="1"/>
</dbReference>
<dbReference type="AlphaFoldDB" id="A0A6P8IAQ7"/>
<dbReference type="SUPFAM" id="SSF81321">
    <property type="entry name" value="Family A G protein-coupled receptor-like"/>
    <property type="match status" value="1"/>
</dbReference>
<gene>
    <name evidence="13" type="primary">LOC116299712</name>
</gene>
<evidence type="ECO:0000256" key="8">
    <source>
        <dbReference type="ARBA" id="ARBA00023180"/>
    </source>
</evidence>
<comment type="subcellular location">
    <subcellularLocation>
        <location evidence="1">Cell membrane</location>
        <topology evidence="1">Multi-pass membrane protein</topology>
    </subcellularLocation>
</comment>
<dbReference type="Pfam" id="PF00001">
    <property type="entry name" value="7tm_1"/>
    <property type="match status" value="1"/>
</dbReference>
<dbReference type="InParanoid" id="A0A6P8IAQ7"/>
<dbReference type="InterPro" id="IPR000276">
    <property type="entry name" value="GPCR_Rhodpsn"/>
</dbReference>
<dbReference type="OrthoDB" id="5990365at2759"/>
<evidence type="ECO:0000256" key="5">
    <source>
        <dbReference type="ARBA" id="ARBA00023040"/>
    </source>
</evidence>
<keyword evidence="2" id="KW-1003">Cell membrane</keyword>
<keyword evidence="9" id="KW-0807">Transducer</keyword>
<dbReference type="PANTHER" id="PTHR24246">
    <property type="entry name" value="OLFACTORY RECEPTOR AND ADENOSINE RECEPTOR"/>
    <property type="match status" value="1"/>
</dbReference>
<keyword evidence="4 10" id="KW-1133">Transmembrane helix</keyword>
<dbReference type="PANTHER" id="PTHR24246:SF27">
    <property type="entry name" value="ADENOSINE RECEPTOR, ISOFORM A"/>
    <property type="match status" value="1"/>
</dbReference>